<evidence type="ECO:0000313" key="2">
    <source>
        <dbReference type="EMBL" id="CAF4180721.1"/>
    </source>
</evidence>
<feature type="non-terminal residue" evidence="2">
    <location>
        <position position="76"/>
    </location>
</feature>
<organism evidence="2 3">
    <name type="scientific">Adineta steineri</name>
    <dbReference type="NCBI Taxonomy" id="433720"/>
    <lineage>
        <taxon>Eukaryota</taxon>
        <taxon>Metazoa</taxon>
        <taxon>Spiralia</taxon>
        <taxon>Gnathifera</taxon>
        <taxon>Rotifera</taxon>
        <taxon>Eurotatoria</taxon>
        <taxon>Bdelloidea</taxon>
        <taxon>Adinetida</taxon>
        <taxon>Adinetidae</taxon>
        <taxon>Adineta</taxon>
    </lineage>
</organism>
<name>A0A819ZPI3_9BILA</name>
<dbReference type="AlphaFoldDB" id="A0A819ZPI3"/>
<feature type="chain" id="PRO_5032405444" evidence="1">
    <location>
        <begin position="17"/>
        <end position="76"/>
    </location>
</feature>
<gene>
    <name evidence="2" type="ORF">OKA104_LOCUS39884</name>
</gene>
<evidence type="ECO:0000256" key="1">
    <source>
        <dbReference type="SAM" id="SignalP"/>
    </source>
</evidence>
<comment type="caution">
    <text evidence="2">The sequence shown here is derived from an EMBL/GenBank/DDBJ whole genome shotgun (WGS) entry which is preliminary data.</text>
</comment>
<proteinExistence type="predicted"/>
<protein>
    <submittedName>
        <fullName evidence="2">Uncharacterized protein</fullName>
    </submittedName>
</protein>
<sequence>MLRIVLLFLILSVSLSTSSMSIIRKNRIRRQADHQHCEAITGFDCKCNSYRVTCTIDHELPSPINIMENEKHKYPS</sequence>
<evidence type="ECO:0000313" key="3">
    <source>
        <dbReference type="Proteomes" id="UP000663881"/>
    </source>
</evidence>
<keyword evidence="1" id="KW-0732">Signal</keyword>
<dbReference type="EMBL" id="CAJOAY010008152">
    <property type="protein sequence ID" value="CAF4180721.1"/>
    <property type="molecule type" value="Genomic_DNA"/>
</dbReference>
<dbReference type="Proteomes" id="UP000663881">
    <property type="component" value="Unassembled WGS sequence"/>
</dbReference>
<feature type="signal peptide" evidence="1">
    <location>
        <begin position="1"/>
        <end position="16"/>
    </location>
</feature>
<accession>A0A819ZPI3</accession>
<reference evidence="2" key="1">
    <citation type="submission" date="2021-02" db="EMBL/GenBank/DDBJ databases">
        <authorList>
            <person name="Nowell W R."/>
        </authorList>
    </citation>
    <scope>NUCLEOTIDE SEQUENCE</scope>
</reference>